<dbReference type="EMBL" id="AAWS01000007">
    <property type="protein sequence ID" value="EAY30221.1"/>
    <property type="molecule type" value="Genomic_DNA"/>
</dbReference>
<accession>A1ZGV3</accession>
<name>A1ZGV3_MICM2</name>
<dbReference type="AlphaFoldDB" id="A1ZGV3"/>
<keyword evidence="2" id="KW-1185">Reference proteome</keyword>
<proteinExistence type="predicted"/>
<comment type="caution">
    <text evidence="1">The sequence shown here is derived from an EMBL/GenBank/DDBJ whole genome shotgun (WGS) entry which is preliminary data.</text>
</comment>
<evidence type="ECO:0000313" key="2">
    <source>
        <dbReference type="Proteomes" id="UP000004095"/>
    </source>
</evidence>
<evidence type="ECO:0000313" key="1">
    <source>
        <dbReference type="EMBL" id="EAY30221.1"/>
    </source>
</evidence>
<organism evidence="1 2">
    <name type="scientific">Microscilla marina ATCC 23134</name>
    <dbReference type="NCBI Taxonomy" id="313606"/>
    <lineage>
        <taxon>Bacteria</taxon>
        <taxon>Pseudomonadati</taxon>
        <taxon>Bacteroidota</taxon>
        <taxon>Cytophagia</taxon>
        <taxon>Cytophagales</taxon>
        <taxon>Microscillaceae</taxon>
        <taxon>Microscilla</taxon>
    </lineage>
</organism>
<protein>
    <submittedName>
        <fullName evidence="1">Uncharacterized protein</fullName>
    </submittedName>
</protein>
<sequence length="49" mass="5659">MFQVFHYLEVFDSSFYKLAQIKNLANAWQQVDGLIGCVGFVFEVNEAIE</sequence>
<gene>
    <name evidence="1" type="ORF">M23134_08043</name>
</gene>
<dbReference type="Proteomes" id="UP000004095">
    <property type="component" value="Unassembled WGS sequence"/>
</dbReference>
<reference evidence="1 2" key="1">
    <citation type="submission" date="2007-01" db="EMBL/GenBank/DDBJ databases">
        <authorList>
            <person name="Haygood M."/>
            <person name="Podell S."/>
            <person name="Anderson C."/>
            <person name="Hopkinson B."/>
            <person name="Roe K."/>
            <person name="Barbeau K."/>
            <person name="Gaasterland T."/>
            <person name="Ferriera S."/>
            <person name="Johnson J."/>
            <person name="Kravitz S."/>
            <person name="Beeson K."/>
            <person name="Sutton G."/>
            <person name="Rogers Y.-H."/>
            <person name="Friedman R."/>
            <person name="Frazier M."/>
            <person name="Venter J.C."/>
        </authorList>
    </citation>
    <scope>NUCLEOTIDE SEQUENCE [LARGE SCALE GENOMIC DNA]</scope>
    <source>
        <strain evidence="1 2">ATCC 23134</strain>
    </source>
</reference>